<keyword evidence="3" id="KW-1185">Reference proteome</keyword>
<dbReference type="Proteomes" id="UP000664164">
    <property type="component" value="Unassembled WGS sequence"/>
</dbReference>
<dbReference type="InterPro" id="IPR006083">
    <property type="entry name" value="PRK/URK"/>
</dbReference>
<dbReference type="SUPFAM" id="SSF52540">
    <property type="entry name" value="P-loop containing nucleoside triphosphate hydrolases"/>
    <property type="match status" value="1"/>
</dbReference>
<gene>
    <name evidence="2" type="ORF">J1902_16165</name>
</gene>
<dbReference type="InterPro" id="IPR027417">
    <property type="entry name" value="P-loop_NTPase"/>
</dbReference>
<sequence>MNTAEDRTSAPVRGAERLSCTLDELVERARSLAAGGTRRILGITGAPGAGKSTVAQAIAEALGGQAARVGMDAFHLANQVLAAHGSRDRKGAPDTFDPWGYANLLHRLKSNREPVVYAPVFDRSLEESIGSAIPVAREVPLVITEGNYLLLDAEGWLESREQIDEVWYLDVNEDERQLRLVRRHKAFGKPHEEAEAWALGSDQRNAEVVDATRTRADLIIDLARPHSHETFAQA</sequence>
<protein>
    <submittedName>
        <fullName evidence="2">Nucleoside/nucleotide kinase family protein</fullName>
    </submittedName>
</protein>
<dbReference type="GO" id="GO:0005524">
    <property type="term" value="F:ATP binding"/>
    <property type="evidence" value="ECO:0007669"/>
    <property type="project" value="InterPro"/>
</dbReference>
<dbReference type="PANTHER" id="PTHR10285">
    <property type="entry name" value="URIDINE KINASE"/>
    <property type="match status" value="1"/>
</dbReference>
<dbReference type="GO" id="GO:0016301">
    <property type="term" value="F:kinase activity"/>
    <property type="evidence" value="ECO:0007669"/>
    <property type="project" value="UniProtKB-KW"/>
</dbReference>
<dbReference type="EMBL" id="JAFNLL010000047">
    <property type="protein sequence ID" value="MBO1269481.1"/>
    <property type="molecule type" value="Genomic_DNA"/>
</dbReference>
<feature type="domain" description="Phosphoribulokinase/uridine kinase" evidence="1">
    <location>
        <begin position="40"/>
        <end position="174"/>
    </location>
</feature>
<organism evidence="2 3">
    <name type="scientific">Arthrobacter cavernae</name>
    <dbReference type="NCBI Taxonomy" id="2817681"/>
    <lineage>
        <taxon>Bacteria</taxon>
        <taxon>Bacillati</taxon>
        <taxon>Actinomycetota</taxon>
        <taxon>Actinomycetes</taxon>
        <taxon>Micrococcales</taxon>
        <taxon>Micrococcaceae</taxon>
        <taxon>Arthrobacter</taxon>
    </lineage>
</organism>
<dbReference type="Pfam" id="PF00485">
    <property type="entry name" value="PRK"/>
    <property type="match status" value="1"/>
</dbReference>
<accession>A0A939HGG8</accession>
<keyword evidence="2" id="KW-0808">Transferase</keyword>
<dbReference type="Gene3D" id="3.40.50.300">
    <property type="entry name" value="P-loop containing nucleotide triphosphate hydrolases"/>
    <property type="match status" value="1"/>
</dbReference>
<comment type="caution">
    <text evidence="2">The sequence shown here is derived from an EMBL/GenBank/DDBJ whole genome shotgun (WGS) entry which is preliminary data.</text>
</comment>
<dbReference type="AlphaFoldDB" id="A0A939HGG8"/>
<evidence type="ECO:0000313" key="2">
    <source>
        <dbReference type="EMBL" id="MBO1269481.1"/>
    </source>
</evidence>
<dbReference type="RefSeq" id="WP_207617334.1">
    <property type="nucleotide sequence ID" value="NZ_JAFNLL010000047.1"/>
</dbReference>
<proteinExistence type="predicted"/>
<evidence type="ECO:0000313" key="3">
    <source>
        <dbReference type="Proteomes" id="UP000664164"/>
    </source>
</evidence>
<evidence type="ECO:0000259" key="1">
    <source>
        <dbReference type="Pfam" id="PF00485"/>
    </source>
</evidence>
<name>A0A939HGG8_9MICC</name>
<keyword evidence="2" id="KW-0418">Kinase</keyword>
<dbReference type="NCBIfam" id="NF006743">
    <property type="entry name" value="PRK09270.1-2"/>
    <property type="match status" value="1"/>
</dbReference>
<reference evidence="2" key="1">
    <citation type="submission" date="2021-03" db="EMBL/GenBank/DDBJ databases">
        <title>A new species, PO-11, isolated from a karst cave deposit.</title>
        <authorList>
            <person name="Zhaoxiaoyong W."/>
        </authorList>
    </citation>
    <scope>NUCLEOTIDE SEQUENCE</scope>
    <source>
        <strain evidence="2">PO-11</strain>
    </source>
</reference>